<name>A0A0F9QUJ0_9ZZZZ</name>
<comment type="caution">
    <text evidence="1">The sequence shown here is derived from an EMBL/GenBank/DDBJ whole genome shotgun (WGS) entry which is preliminary data.</text>
</comment>
<dbReference type="InterPro" id="IPR029044">
    <property type="entry name" value="Nucleotide-diphossugar_trans"/>
</dbReference>
<dbReference type="AlphaFoldDB" id="A0A0F9QUJ0"/>
<evidence type="ECO:0000313" key="1">
    <source>
        <dbReference type="EMBL" id="KKN08868.1"/>
    </source>
</evidence>
<evidence type="ECO:0008006" key="2">
    <source>
        <dbReference type="Google" id="ProtNLM"/>
    </source>
</evidence>
<dbReference type="SUPFAM" id="SSF53448">
    <property type="entry name" value="Nucleotide-diphospho-sugar transferases"/>
    <property type="match status" value="1"/>
</dbReference>
<organism evidence="1">
    <name type="scientific">marine sediment metagenome</name>
    <dbReference type="NCBI Taxonomy" id="412755"/>
    <lineage>
        <taxon>unclassified sequences</taxon>
        <taxon>metagenomes</taxon>
        <taxon>ecological metagenomes</taxon>
    </lineage>
</organism>
<dbReference type="PANTHER" id="PTHR21485:SF6">
    <property type="entry name" value="N-ACYLNEURAMINATE CYTIDYLYLTRANSFERASE-RELATED"/>
    <property type="match status" value="1"/>
</dbReference>
<dbReference type="PANTHER" id="PTHR21485">
    <property type="entry name" value="HAD SUPERFAMILY MEMBERS CMAS AND KDSC"/>
    <property type="match status" value="1"/>
</dbReference>
<dbReference type="InterPro" id="IPR050793">
    <property type="entry name" value="CMP-NeuNAc_synthase"/>
</dbReference>
<dbReference type="EMBL" id="LAZR01004409">
    <property type="protein sequence ID" value="KKN08868.1"/>
    <property type="molecule type" value="Genomic_DNA"/>
</dbReference>
<dbReference type="GO" id="GO:0008781">
    <property type="term" value="F:N-acylneuraminate cytidylyltransferase activity"/>
    <property type="evidence" value="ECO:0007669"/>
    <property type="project" value="TreeGrafter"/>
</dbReference>
<dbReference type="InterPro" id="IPR003329">
    <property type="entry name" value="Cytidylyl_trans"/>
</dbReference>
<reference evidence="1" key="1">
    <citation type="journal article" date="2015" name="Nature">
        <title>Complex archaea that bridge the gap between prokaryotes and eukaryotes.</title>
        <authorList>
            <person name="Spang A."/>
            <person name="Saw J.H."/>
            <person name="Jorgensen S.L."/>
            <person name="Zaremba-Niedzwiedzka K."/>
            <person name="Martijn J."/>
            <person name="Lind A.E."/>
            <person name="van Eijk R."/>
            <person name="Schleper C."/>
            <person name="Guy L."/>
            <person name="Ettema T.J."/>
        </authorList>
    </citation>
    <scope>NUCLEOTIDE SEQUENCE</scope>
</reference>
<proteinExistence type="predicted"/>
<dbReference type="Pfam" id="PF02348">
    <property type="entry name" value="CTP_transf_3"/>
    <property type="match status" value="1"/>
</dbReference>
<protein>
    <recommendedName>
        <fullName evidence="2">Acylneuraminate cytidylyltransferase family protein</fullName>
    </recommendedName>
</protein>
<gene>
    <name evidence="1" type="ORF">LCGC14_1052370</name>
</gene>
<accession>A0A0F9QUJ0</accession>
<sequence>MDNILVLLLVKENSKRLKNKNLKGLSGDPKGWKQPLYWYALAAAVKADMSKYVYISTESKRVVNNCRYGYMAAKYGNTDVCPIRFIMRPEFTTKEGYELSDVCRYVIYQLKDKYDTLIMIQPSNPFVKAEDIKNCYDLFVKHDRKTVRSVTKINKQVWRPISYYEGGDQDFPNTADNIAKIKVITPYSTNSFVGNGSIVIMDVKRFLEEKTLADIVTIPYIMPKERSVDIDDEFDFNVAQMIMERKL</sequence>
<dbReference type="Gene3D" id="3.90.550.10">
    <property type="entry name" value="Spore Coat Polysaccharide Biosynthesis Protein SpsA, Chain A"/>
    <property type="match status" value="1"/>
</dbReference>